<name>C8X073_DESRD</name>
<reference evidence="7 8" key="2">
    <citation type="journal article" date="2010" name="Stand. Genomic Sci.">
        <title>Complete genome sequence of Desulfohalobium retbaense type strain (HR(100)).</title>
        <authorList>
            <person name="Spring S."/>
            <person name="Nolan M."/>
            <person name="Lapidus A."/>
            <person name="Glavina Del Rio T."/>
            <person name="Copeland A."/>
            <person name="Tice H."/>
            <person name="Cheng J.F."/>
            <person name="Lucas S."/>
            <person name="Land M."/>
            <person name="Chen F."/>
            <person name="Bruce D."/>
            <person name="Goodwin L."/>
            <person name="Pitluck S."/>
            <person name="Ivanova N."/>
            <person name="Mavromatis K."/>
            <person name="Mikhailova N."/>
            <person name="Pati A."/>
            <person name="Chen A."/>
            <person name="Palaniappan K."/>
            <person name="Hauser L."/>
            <person name="Chang Y.J."/>
            <person name="Jeffries C.D."/>
            <person name="Munk C."/>
            <person name="Kiss H."/>
            <person name="Chain P."/>
            <person name="Han C."/>
            <person name="Brettin T."/>
            <person name="Detter J.C."/>
            <person name="Schuler E."/>
            <person name="Goker M."/>
            <person name="Rohde M."/>
            <person name="Bristow J."/>
            <person name="Eisen J.A."/>
            <person name="Markowitz V."/>
            <person name="Hugenholtz P."/>
            <person name="Kyrpides N.C."/>
            <person name="Klenk H.P."/>
        </authorList>
    </citation>
    <scope>NUCLEOTIDE SEQUENCE [LARGE SCALE GENOMIC DNA]</scope>
    <source>
        <strain evidence="7 8">DSM 5692</strain>
    </source>
</reference>
<evidence type="ECO:0000313" key="7">
    <source>
        <dbReference type="EMBL" id="ACV67698.1"/>
    </source>
</evidence>
<dbReference type="EMBL" id="CP001734">
    <property type="protein sequence ID" value="ACV67698.1"/>
    <property type="molecule type" value="Genomic_DNA"/>
</dbReference>
<evidence type="ECO:0000256" key="6">
    <source>
        <dbReference type="ARBA" id="ARBA00049988"/>
    </source>
</evidence>
<keyword evidence="3" id="KW-0805">Transcription regulation</keyword>
<keyword evidence="8" id="KW-1185">Reference proteome</keyword>
<evidence type="ECO:0000256" key="3">
    <source>
        <dbReference type="ARBA" id="ARBA00023015"/>
    </source>
</evidence>
<dbReference type="PANTHER" id="PTHR35401">
    <property type="entry name" value="COPG FAMILY HELIX-TURN-HELIX PROTEIN-RELATED-RELATED"/>
    <property type="match status" value="1"/>
</dbReference>
<accession>C8X073</accession>
<dbReference type="InterPro" id="IPR014795">
    <property type="entry name" value="TacA_1-like"/>
</dbReference>
<comment type="similarity">
    <text evidence="6">Belongs to the TacA antitoxin family.</text>
</comment>
<evidence type="ECO:0000256" key="2">
    <source>
        <dbReference type="ARBA" id="ARBA00022649"/>
    </source>
</evidence>
<evidence type="ECO:0000313" key="8">
    <source>
        <dbReference type="Proteomes" id="UP000001052"/>
    </source>
</evidence>
<gene>
    <name evidence="7" type="ordered locus">Dret_0400</name>
</gene>
<evidence type="ECO:0000256" key="1">
    <source>
        <dbReference type="ARBA" id="ARBA00022491"/>
    </source>
</evidence>
<dbReference type="GO" id="GO:0006355">
    <property type="term" value="P:regulation of DNA-templated transcription"/>
    <property type="evidence" value="ECO:0007669"/>
    <property type="project" value="InterPro"/>
</dbReference>
<dbReference type="HOGENOM" id="CLU_152494_1_2_7"/>
<evidence type="ECO:0000256" key="4">
    <source>
        <dbReference type="ARBA" id="ARBA00023125"/>
    </source>
</evidence>
<keyword evidence="2" id="KW-1277">Toxin-antitoxin system</keyword>
<dbReference type="eggNOG" id="COG4453">
    <property type="taxonomic scope" value="Bacteria"/>
</dbReference>
<dbReference type="KEGG" id="drt:Dret_0400"/>
<dbReference type="SUPFAM" id="SSF47598">
    <property type="entry name" value="Ribbon-helix-helix"/>
    <property type="match status" value="1"/>
</dbReference>
<reference evidence="8" key="1">
    <citation type="submission" date="2009-09" db="EMBL/GenBank/DDBJ databases">
        <title>The complete chromosome of Desulfohalobium retbaense DSM 5692.</title>
        <authorList>
            <consortium name="US DOE Joint Genome Institute (JGI-PGF)"/>
            <person name="Lucas S."/>
            <person name="Copeland A."/>
            <person name="Lapidus A."/>
            <person name="Glavina del Rio T."/>
            <person name="Dalin E."/>
            <person name="Tice H."/>
            <person name="Bruce D."/>
            <person name="Goodwin L."/>
            <person name="Pitluck S."/>
            <person name="Kyrpides N."/>
            <person name="Mavromatis K."/>
            <person name="Ivanova N."/>
            <person name="Mikhailova N."/>
            <person name="Munk A.C."/>
            <person name="Brettin T."/>
            <person name="Detter J.C."/>
            <person name="Han C."/>
            <person name="Tapia R."/>
            <person name="Larimer F."/>
            <person name="Land M."/>
            <person name="Hauser L."/>
            <person name="Markowitz V."/>
            <person name="Cheng J.-F."/>
            <person name="Hugenholtz P."/>
            <person name="Woyke T."/>
            <person name="Wu D."/>
            <person name="Spring S."/>
            <person name="Klenk H.-P."/>
            <person name="Eisen J.A."/>
        </authorList>
    </citation>
    <scope>NUCLEOTIDE SEQUENCE [LARGE SCALE GENOMIC DNA]</scope>
    <source>
        <strain evidence="8">DSM 5692</strain>
    </source>
</reference>
<dbReference type="Proteomes" id="UP000001052">
    <property type="component" value="Chromosome"/>
</dbReference>
<keyword evidence="4" id="KW-0238">DNA-binding</keyword>
<evidence type="ECO:0008006" key="9">
    <source>
        <dbReference type="Google" id="ProtNLM"/>
    </source>
</evidence>
<dbReference type="STRING" id="485915.Dret_0400"/>
<dbReference type="RefSeq" id="WP_015750856.1">
    <property type="nucleotide sequence ID" value="NC_013223.1"/>
</dbReference>
<dbReference type="Gene3D" id="1.20.5.780">
    <property type="entry name" value="Single helix bin"/>
    <property type="match status" value="1"/>
</dbReference>
<dbReference type="InterPro" id="IPR010985">
    <property type="entry name" value="Ribbon_hlx_hlx"/>
</dbReference>
<keyword evidence="5" id="KW-0804">Transcription</keyword>
<protein>
    <recommendedName>
        <fullName evidence="9">DUF1778 domain-containing protein</fullName>
    </recommendedName>
</protein>
<proteinExistence type="inferred from homology"/>
<dbReference type="AlphaFoldDB" id="C8X073"/>
<organism evidence="7 8">
    <name type="scientific">Desulfohalobium retbaense (strain ATCC 49708 / DSM 5692 / JCM 16813 / HR100)</name>
    <dbReference type="NCBI Taxonomy" id="485915"/>
    <lineage>
        <taxon>Bacteria</taxon>
        <taxon>Pseudomonadati</taxon>
        <taxon>Thermodesulfobacteriota</taxon>
        <taxon>Desulfovibrionia</taxon>
        <taxon>Desulfovibrionales</taxon>
        <taxon>Desulfohalobiaceae</taxon>
        <taxon>Desulfohalobium</taxon>
    </lineage>
</organism>
<sequence length="98" mass="11375">MPNTTKREKCSERFSFRISARNNELIRSAAQLKNMSASQYAAESAANQAEMDLADRRSFSLSEGQMQEFLNALDRPIQEKTRLRQLFREKTILDRDSE</sequence>
<dbReference type="Pfam" id="PF08681">
    <property type="entry name" value="TacA1"/>
    <property type="match status" value="1"/>
</dbReference>
<dbReference type="GO" id="GO:0003677">
    <property type="term" value="F:DNA binding"/>
    <property type="evidence" value="ECO:0007669"/>
    <property type="project" value="UniProtKB-KW"/>
</dbReference>
<dbReference type="PANTHER" id="PTHR35401:SF1">
    <property type="entry name" value="CYTOPLASMIC PROTEIN"/>
    <property type="match status" value="1"/>
</dbReference>
<keyword evidence="1" id="KW-0678">Repressor</keyword>
<evidence type="ECO:0000256" key="5">
    <source>
        <dbReference type="ARBA" id="ARBA00023163"/>
    </source>
</evidence>